<evidence type="ECO:0000259" key="7">
    <source>
        <dbReference type="Pfam" id="PF01425"/>
    </source>
</evidence>
<feature type="binding site" evidence="6">
    <location>
        <position position="122"/>
    </location>
    <ligand>
        <name>substrate</name>
    </ligand>
</feature>
<accession>A0A0D7AX85</accession>
<dbReference type="GO" id="GO:0004040">
    <property type="term" value="F:amidase activity"/>
    <property type="evidence" value="ECO:0007669"/>
    <property type="project" value="UniProtKB-EC"/>
</dbReference>
<evidence type="ECO:0000256" key="2">
    <source>
        <dbReference type="ARBA" id="ARBA00009199"/>
    </source>
</evidence>
<organism evidence="8 9">
    <name type="scientific">Cylindrobasidium torrendii FP15055 ss-10</name>
    <dbReference type="NCBI Taxonomy" id="1314674"/>
    <lineage>
        <taxon>Eukaryota</taxon>
        <taxon>Fungi</taxon>
        <taxon>Dikarya</taxon>
        <taxon>Basidiomycota</taxon>
        <taxon>Agaricomycotina</taxon>
        <taxon>Agaricomycetes</taxon>
        <taxon>Agaricomycetidae</taxon>
        <taxon>Agaricales</taxon>
        <taxon>Marasmiineae</taxon>
        <taxon>Physalacriaceae</taxon>
        <taxon>Cylindrobasidium</taxon>
    </lineage>
</organism>
<dbReference type="SUPFAM" id="SSF75304">
    <property type="entry name" value="Amidase signature (AS) enzymes"/>
    <property type="match status" value="1"/>
</dbReference>
<dbReference type="PIRSF" id="PIRSF001221">
    <property type="entry name" value="Amidase_fungi"/>
    <property type="match status" value="1"/>
</dbReference>
<dbReference type="EC" id="3.5.1.4" evidence="3"/>
<evidence type="ECO:0000256" key="3">
    <source>
        <dbReference type="ARBA" id="ARBA00012922"/>
    </source>
</evidence>
<feature type="active site" description="Charge relay system" evidence="5">
    <location>
        <position position="74"/>
    </location>
</feature>
<dbReference type="Proteomes" id="UP000054007">
    <property type="component" value="Unassembled WGS sequence"/>
</dbReference>
<reference evidence="8 9" key="1">
    <citation type="journal article" date="2015" name="Fungal Genet. Biol.">
        <title>Evolution of novel wood decay mechanisms in Agaricales revealed by the genome sequences of Fistulina hepatica and Cylindrobasidium torrendii.</title>
        <authorList>
            <person name="Floudas D."/>
            <person name="Held B.W."/>
            <person name="Riley R."/>
            <person name="Nagy L.G."/>
            <person name="Koehler G."/>
            <person name="Ransdell A.S."/>
            <person name="Younus H."/>
            <person name="Chow J."/>
            <person name="Chiniquy J."/>
            <person name="Lipzen A."/>
            <person name="Tritt A."/>
            <person name="Sun H."/>
            <person name="Haridas S."/>
            <person name="LaButti K."/>
            <person name="Ohm R.A."/>
            <person name="Kues U."/>
            <person name="Blanchette R.A."/>
            <person name="Grigoriev I.V."/>
            <person name="Minto R.E."/>
            <person name="Hibbett D.S."/>
        </authorList>
    </citation>
    <scope>NUCLEOTIDE SEQUENCE [LARGE SCALE GENOMIC DNA]</scope>
    <source>
        <strain evidence="8 9">FP15055 ss-10</strain>
    </source>
</reference>
<evidence type="ECO:0000256" key="5">
    <source>
        <dbReference type="PIRSR" id="PIRSR001221-1"/>
    </source>
</evidence>
<protein>
    <recommendedName>
        <fullName evidence="3">amidase</fullName>
        <ecNumber evidence="3">3.5.1.4</ecNumber>
    </recommendedName>
</protein>
<comment type="catalytic activity">
    <reaction evidence="1">
        <text>a monocarboxylic acid amide + H2O = a monocarboxylate + NH4(+)</text>
        <dbReference type="Rhea" id="RHEA:12020"/>
        <dbReference type="ChEBI" id="CHEBI:15377"/>
        <dbReference type="ChEBI" id="CHEBI:28938"/>
        <dbReference type="ChEBI" id="CHEBI:35757"/>
        <dbReference type="ChEBI" id="CHEBI:83628"/>
        <dbReference type="EC" id="3.5.1.4"/>
    </reaction>
</comment>
<keyword evidence="4" id="KW-0378">Hydrolase</keyword>
<evidence type="ECO:0000313" key="8">
    <source>
        <dbReference type="EMBL" id="KIY62605.1"/>
    </source>
</evidence>
<dbReference type="AlphaFoldDB" id="A0A0D7AX85"/>
<dbReference type="InterPro" id="IPR036928">
    <property type="entry name" value="AS_sf"/>
</dbReference>
<feature type="binding site" evidence="6">
    <location>
        <begin position="169"/>
        <end position="172"/>
    </location>
    <ligand>
        <name>substrate</name>
    </ligand>
</feature>
<feature type="active site" description="Charge relay system" evidence="5">
    <location>
        <position position="148"/>
    </location>
</feature>
<dbReference type="GO" id="GO:0017064">
    <property type="term" value="F:fatty acid amide hydrolase activity"/>
    <property type="evidence" value="ECO:0007669"/>
    <property type="project" value="TreeGrafter"/>
</dbReference>
<dbReference type="GO" id="GO:0009062">
    <property type="term" value="P:fatty acid catabolic process"/>
    <property type="evidence" value="ECO:0007669"/>
    <property type="project" value="TreeGrafter"/>
</dbReference>
<keyword evidence="9" id="KW-1185">Reference proteome</keyword>
<dbReference type="PROSITE" id="PS00571">
    <property type="entry name" value="AMIDASES"/>
    <property type="match status" value="1"/>
</dbReference>
<proteinExistence type="inferred from homology"/>
<evidence type="ECO:0000256" key="4">
    <source>
        <dbReference type="ARBA" id="ARBA00022801"/>
    </source>
</evidence>
<sequence>SATEIVSNIEEGKWTAGEVLEAYISAAVRAQEATNCITEVLFGPARSRAKALDASYASTGRIVGPFHGVPFSIKVLDYEGFDSTIGFSQWIGKPANKHAALVSQIIAAGGIPFVKTNVPQTMFSFECNNPLWGRTLNPRGTAFTCGGSSGGEAAILAADGSALGIGSDIGGSLRMPAAYCGIYSLKPTAGRVSTEGGVNPSPGFEGIKTSFGPMGRSVADLDVFCRAIFGLEDKYRHAVPLPYRKFDVKSALKFGYYTSDGFIKASPANKRAVLQSVEALRRQGHECVEVVPPSGHEALEIYLAMTSADDFHRMTSQIGSDPVDPALYLTVYGSRMPGFILSIATWALRNIIHDPQFATVMDAGGSKSYEKYSKWVERRNEFEKTFFDAVWERHGLDGIIAPVQSMPQLPHGAVTTLSPLCVATVLYNLLDYPAGVVPVTRVDAGQDWLTEEWAVRGGQGSGSVWIEDVLYRKGKKSVYNAKDMDGMPVGVQVVGKRWEDEKVLHMMQVLDEALGKRGFGPGSSL</sequence>
<evidence type="ECO:0000256" key="6">
    <source>
        <dbReference type="PIRSR" id="PIRSR001221-2"/>
    </source>
</evidence>
<dbReference type="InterPro" id="IPR020556">
    <property type="entry name" value="Amidase_CS"/>
</dbReference>
<dbReference type="PANTHER" id="PTHR45847">
    <property type="entry name" value="FATTY ACID AMIDE HYDROLASE"/>
    <property type="match status" value="1"/>
</dbReference>
<evidence type="ECO:0000313" key="9">
    <source>
        <dbReference type="Proteomes" id="UP000054007"/>
    </source>
</evidence>
<dbReference type="OrthoDB" id="6428749at2759"/>
<feature type="active site" description="Acyl-ester intermediate" evidence="5">
    <location>
        <position position="172"/>
    </location>
</feature>
<dbReference type="Gene3D" id="3.90.1300.10">
    <property type="entry name" value="Amidase signature (AS) domain"/>
    <property type="match status" value="1"/>
</dbReference>
<feature type="domain" description="Amidase" evidence="7">
    <location>
        <begin position="18"/>
        <end position="504"/>
    </location>
</feature>
<dbReference type="InterPro" id="IPR052096">
    <property type="entry name" value="Endocannabinoid_amidase"/>
</dbReference>
<evidence type="ECO:0000256" key="1">
    <source>
        <dbReference type="ARBA" id="ARBA00001311"/>
    </source>
</evidence>
<name>A0A0D7AX85_9AGAR</name>
<comment type="similarity">
    <text evidence="2">Belongs to the amidase family.</text>
</comment>
<dbReference type="PANTHER" id="PTHR45847:SF6">
    <property type="entry name" value="FATTY ACID AMIDE HYDROLASE"/>
    <property type="match status" value="1"/>
</dbReference>
<dbReference type="STRING" id="1314674.A0A0D7AX85"/>
<feature type="non-terminal residue" evidence="8">
    <location>
        <position position="1"/>
    </location>
</feature>
<dbReference type="FunFam" id="3.90.1300.10:FF:000003">
    <property type="entry name" value="Amidase signature enzyme"/>
    <property type="match status" value="1"/>
</dbReference>
<dbReference type="InterPro" id="IPR023631">
    <property type="entry name" value="Amidase_dom"/>
</dbReference>
<dbReference type="EMBL" id="KN880766">
    <property type="protein sequence ID" value="KIY62605.1"/>
    <property type="molecule type" value="Genomic_DNA"/>
</dbReference>
<feature type="binding site" evidence="6">
    <location>
        <position position="148"/>
    </location>
    <ligand>
        <name>substrate</name>
    </ligand>
</feature>
<dbReference type="Pfam" id="PF01425">
    <property type="entry name" value="Amidase"/>
    <property type="match status" value="1"/>
</dbReference>
<gene>
    <name evidence="8" type="ORF">CYLTODRAFT_361216</name>
</gene>